<keyword evidence="2" id="KW-1185">Reference proteome</keyword>
<comment type="caution">
    <text evidence="1">The sequence shown here is derived from an EMBL/GenBank/DDBJ whole genome shotgun (WGS) entry which is preliminary data.</text>
</comment>
<sequence>MKIGLVGSVTAVLILINISEYHVTDGQYFANVTRHFVPIKFDTINRGMWNATSCLSNLLNCWELVKADILCAYGKYKTTICGFWRDDCHDFYGRLDGNGFQLFEGYCKSDGWSTWS</sequence>
<name>A0ACC2Q5S1_9NEOP</name>
<proteinExistence type="predicted"/>
<accession>A0ACC2Q5S1</accession>
<organism evidence="1 2">
    <name type="scientific">Mythimna loreyi</name>
    <dbReference type="NCBI Taxonomy" id="667449"/>
    <lineage>
        <taxon>Eukaryota</taxon>
        <taxon>Metazoa</taxon>
        <taxon>Ecdysozoa</taxon>
        <taxon>Arthropoda</taxon>
        <taxon>Hexapoda</taxon>
        <taxon>Insecta</taxon>
        <taxon>Pterygota</taxon>
        <taxon>Neoptera</taxon>
        <taxon>Endopterygota</taxon>
        <taxon>Lepidoptera</taxon>
        <taxon>Glossata</taxon>
        <taxon>Ditrysia</taxon>
        <taxon>Noctuoidea</taxon>
        <taxon>Noctuidae</taxon>
        <taxon>Noctuinae</taxon>
        <taxon>Hadenini</taxon>
        <taxon>Mythimna</taxon>
    </lineage>
</organism>
<evidence type="ECO:0000313" key="1">
    <source>
        <dbReference type="EMBL" id="KAJ8707501.1"/>
    </source>
</evidence>
<evidence type="ECO:0000313" key="2">
    <source>
        <dbReference type="Proteomes" id="UP001231649"/>
    </source>
</evidence>
<dbReference type="EMBL" id="CM056803">
    <property type="protein sequence ID" value="KAJ8707501.1"/>
    <property type="molecule type" value="Genomic_DNA"/>
</dbReference>
<gene>
    <name evidence="1" type="ORF">PYW08_010753</name>
</gene>
<dbReference type="Proteomes" id="UP001231649">
    <property type="component" value="Chromosome 27"/>
</dbReference>
<protein>
    <submittedName>
        <fullName evidence="1">Uncharacterized protein</fullName>
    </submittedName>
</protein>
<reference evidence="1" key="1">
    <citation type="submission" date="2023-03" db="EMBL/GenBank/DDBJ databases">
        <title>Chromosome-level genomes of two armyworms, Mythimna separata and Mythimna loreyi, provide insights into the biosynthesis and reception of sex pheromones.</title>
        <authorList>
            <person name="Zhao H."/>
        </authorList>
    </citation>
    <scope>NUCLEOTIDE SEQUENCE</scope>
    <source>
        <strain evidence="1">BeijingLab</strain>
    </source>
</reference>